<feature type="transmembrane region" description="Helical" evidence="1">
    <location>
        <begin position="80"/>
        <end position="103"/>
    </location>
</feature>
<dbReference type="RefSeq" id="WP_135633683.1">
    <property type="nucleotide sequence ID" value="NZ_RQFE01000022.1"/>
</dbReference>
<sequence length="145" mass="16564">MGLLYSKTYPYIIALLCSILSYKFSSYIPYPNIPTILPQTMTFGGIIVGFFATTLTILYSIDESKTLIKKIKKADYYDLIVSYLFQTIYSGFILASISTAGLFMNFQIVNIFDQIYFSIWVFTFISSLLLSFRIIRILGKILSSN</sequence>
<gene>
    <name evidence="2" type="ORF">EHQ18_09230</name>
</gene>
<protein>
    <submittedName>
        <fullName evidence="2">Uncharacterized protein</fullName>
    </submittedName>
</protein>
<dbReference type="AlphaFoldDB" id="A0A6N4Q181"/>
<dbReference type="EMBL" id="RQFF01000027">
    <property type="protein sequence ID" value="TGK70622.1"/>
    <property type="molecule type" value="Genomic_DNA"/>
</dbReference>
<comment type="caution">
    <text evidence="2">The sequence shown here is derived from an EMBL/GenBank/DDBJ whole genome shotgun (WGS) entry which is preliminary data.</text>
</comment>
<organism evidence="2 3">
    <name type="scientific">Leptospira kanakyensis</name>
    <dbReference type="NCBI Taxonomy" id="2484968"/>
    <lineage>
        <taxon>Bacteria</taxon>
        <taxon>Pseudomonadati</taxon>
        <taxon>Spirochaetota</taxon>
        <taxon>Spirochaetia</taxon>
        <taxon>Leptospirales</taxon>
        <taxon>Leptospiraceae</taxon>
        <taxon>Leptospira</taxon>
    </lineage>
</organism>
<reference evidence="2" key="1">
    <citation type="journal article" date="2019" name="PLoS Negl. Trop. Dis.">
        <title>Revisiting the worldwide diversity of Leptospira species in the environment.</title>
        <authorList>
            <person name="Vincent A.T."/>
            <person name="Schiettekatte O."/>
            <person name="Bourhy P."/>
            <person name="Veyrier F.J."/>
            <person name="Picardeau M."/>
        </authorList>
    </citation>
    <scope>NUCLEOTIDE SEQUENCE [LARGE SCALE GENOMIC DNA]</scope>
    <source>
        <strain evidence="2">201800293</strain>
    </source>
</reference>
<feature type="transmembrane region" description="Helical" evidence="1">
    <location>
        <begin position="36"/>
        <end position="59"/>
    </location>
</feature>
<dbReference type="Proteomes" id="UP000297239">
    <property type="component" value="Unassembled WGS sequence"/>
</dbReference>
<keyword evidence="1" id="KW-0812">Transmembrane</keyword>
<keyword evidence="1" id="KW-0472">Membrane</keyword>
<feature type="transmembrane region" description="Helical" evidence="1">
    <location>
        <begin position="12"/>
        <end position="30"/>
    </location>
</feature>
<keyword evidence="3" id="KW-1185">Reference proteome</keyword>
<accession>A0A6N4Q181</accession>
<proteinExistence type="predicted"/>
<feature type="transmembrane region" description="Helical" evidence="1">
    <location>
        <begin position="115"/>
        <end position="135"/>
    </location>
</feature>
<evidence type="ECO:0000256" key="1">
    <source>
        <dbReference type="SAM" id="Phobius"/>
    </source>
</evidence>
<name>A0A6N4Q181_9LEPT</name>
<evidence type="ECO:0000313" key="3">
    <source>
        <dbReference type="Proteomes" id="UP000297239"/>
    </source>
</evidence>
<keyword evidence="1" id="KW-1133">Transmembrane helix</keyword>
<evidence type="ECO:0000313" key="2">
    <source>
        <dbReference type="EMBL" id="TGK70622.1"/>
    </source>
</evidence>